<comment type="caution">
    <text evidence="2">The sequence shown here is derived from an EMBL/GenBank/DDBJ whole genome shotgun (WGS) entry which is preliminary data.</text>
</comment>
<evidence type="ECO:0000313" key="2">
    <source>
        <dbReference type="EMBL" id="KAF5891135.1"/>
    </source>
</evidence>
<dbReference type="GO" id="GO:0006508">
    <property type="term" value="P:proteolysis"/>
    <property type="evidence" value="ECO:0007669"/>
    <property type="project" value="UniProtKB-KW"/>
</dbReference>
<accession>A0A8J4XAQ1</accession>
<keyword evidence="3" id="KW-1185">Reference proteome</keyword>
<dbReference type="GO" id="GO:0008233">
    <property type="term" value="F:peptidase activity"/>
    <property type="evidence" value="ECO:0007669"/>
    <property type="project" value="UniProtKB-KW"/>
</dbReference>
<dbReference type="AlphaFoldDB" id="A0A8J4XAQ1"/>
<feature type="region of interest" description="Disordered" evidence="1">
    <location>
        <begin position="1"/>
        <end position="23"/>
    </location>
</feature>
<dbReference type="Proteomes" id="UP000727407">
    <property type="component" value="Unassembled WGS sequence"/>
</dbReference>
<dbReference type="EMBL" id="QNUK01000612">
    <property type="protein sequence ID" value="KAF5891135.1"/>
    <property type="molecule type" value="Genomic_DNA"/>
</dbReference>
<evidence type="ECO:0000256" key="1">
    <source>
        <dbReference type="SAM" id="MobiDB-lite"/>
    </source>
</evidence>
<reference evidence="2" key="1">
    <citation type="submission" date="2020-07" db="EMBL/GenBank/DDBJ databases">
        <title>Clarias magur genome sequencing, assembly and annotation.</title>
        <authorList>
            <person name="Kushwaha B."/>
            <person name="Kumar R."/>
            <person name="Das P."/>
            <person name="Joshi C.G."/>
            <person name="Kumar D."/>
            <person name="Nagpure N.S."/>
            <person name="Pandey M."/>
            <person name="Agarwal S."/>
            <person name="Srivastava S."/>
            <person name="Singh M."/>
            <person name="Sahoo L."/>
            <person name="Jayasankar P."/>
            <person name="Meher P.K."/>
            <person name="Koringa P.G."/>
            <person name="Iquebal M.A."/>
            <person name="Das S.P."/>
            <person name="Bit A."/>
            <person name="Patnaik S."/>
            <person name="Patel N."/>
            <person name="Shah T.M."/>
            <person name="Hinsu A."/>
            <person name="Jena J.K."/>
        </authorList>
    </citation>
    <scope>NUCLEOTIDE SEQUENCE</scope>
    <source>
        <strain evidence="2">CIFAMagur01</strain>
        <tissue evidence="2">Testis</tissue>
    </source>
</reference>
<feature type="compositionally biased region" description="Basic and acidic residues" evidence="1">
    <location>
        <begin position="1"/>
        <end position="20"/>
    </location>
</feature>
<keyword evidence="2" id="KW-0645">Protease</keyword>
<name>A0A8J4XAQ1_CLAMG</name>
<keyword evidence="2" id="KW-0378">Hydrolase</keyword>
<protein>
    <submittedName>
        <fullName evidence="2">Sentrin-specific protease 3-like</fullName>
    </submittedName>
</protein>
<gene>
    <name evidence="2" type="ORF">DAT39_019161</name>
</gene>
<organism evidence="2 3">
    <name type="scientific">Clarias magur</name>
    <name type="common">Asian catfish</name>
    <name type="synonym">Macropteronotus magur</name>
    <dbReference type="NCBI Taxonomy" id="1594786"/>
    <lineage>
        <taxon>Eukaryota</taxon>
        <taxon>Metazoa</taxon>
        <taxon>Chordata</taxon>
        <taxon>Craniata</taxon>
        <taxon>Vertebrata</taxon>
        <taxon>Euteleostomi</taxon>
        <taxon>Actinopterygii</taxon>
        <taxon>Neopterygii</taxon>
        <taxon>Teleostei</taxon>
        <taxon>Ostariophysi</taxon>
        <taxon>Siluriformes</taxon>
        <taxon>Clariidae</taxon>
        <taxon>Clarias</taxon>
    </lineage>
</organism>
<sequence>MEDGEGRRPRDTPSNEKQLSREQLSCVQGGYFPEEVPAHSHPSGGALVSAVCERSSAHHHLL</sequence>
<evidence type="ECO:0000313" key="3">
    <source>
        <dbReference type="Proteomes" id="UP000727407"/>
    </source>
</evidence>
<proteinExistence type="predicted"/>